<dbReference type="GO" id="GO:0005737">
    <property type="term" value="C:cytoplasm"/>
    <property type="evidence" value="ECO:0007669"/>
    <property type="project" value="TreeGrafter"/>
</dbReference>
<proteinExistence type="inferred from homology"/>
<evidence type="ECO:0000256" key="9">
    <source>
        <dbReference type="ARBA" id="ARBA00022723"/>
    </source>
</evidence>
<dbReference type="Pfam" id="PF13023">
    <property type="entry name" value="HD_3"/>
    <property type="match status" value="1"/>
</dbReference>
<comment type="cofactor">
    <cofactor evidence="3">
        <name>Co(2+)</name>
        <dbReference type="ChEBI" id="CHEBI:48828"/>
    </cofactor>
</comment>
<dbReference type="PANTHER" id="PTHR11845:SF13">
    <property type="entry name" value="5'-DEOXYNUCLEOTIDASE HDDC2"/>
    <property type="match status" value="1"/>
</dbReference>
<dbReference type="PROSITE" id="PS51831">
    <property type="entry name" value="HD"/>
    <property type="match status" value="1"/>
</dbReference>
<comment type="cofactor">
    <cofactor evidence="2">
        <name>Mn(2+)</name>
        <dbReference type="ChEBI" id="CHEBI:29035"/>
    </cofactor>
</comment>
<dbReference type="SUPFAM" id="SSF109604">
    <property type="entry name" value="HD-domain/PDEase-like"/>
    <property type="match status" value="1"/>
</dbReference>
<comment type="similarity">
    <text evidence="5">Belongs to the HDDC2 family.</text>
</comment>
<comment type="function">
    <text evidence="4">Catalyzes the dephosphorylation of the nucleoside 5'-monophosphates deoxyadenosine monophosphate (dAMP), deoxycytidine monophosphate (dCMP), deoxyguanosine monophosphate (dGMP) and deoxythymidine monophosphate (dTMP).</text>
</comment>
<dbReference type="GO" id="GO:0002953">
    <property type="term" value="F:5'-deoxynucleotidase activity"/>
    <property type="evidence" value="ECO:0007669"/>
    <property type="project" value="UniProtKB-EC"/>
</dbReference>
<reference evidence="14" key="2">
    <citation type="submission" date="2016-11" db="UniProtKB">
        <authorList>
            <consortium name="WormBaseParasite"/>
        </authorList>
    </citation>
    <scope>IDENTIFICATION</scope>
</reference>
<dbReference type="SMART" id="SM00471">
    <property type="entry name" value="HDc"/>
    <property type="match status" value="1"/>
</dbReference>
<evidence type="ECO:0000313" key="13">
    <source>
        <dbReference type="Proteomes" id="UP000095285"/>
    </source>
</evidence>
<evidence type="ECO:0000256" key="2">
    <source>
        <dbReference type="ARBA" id="ARBA00001936"/>
    </source>
</evidence>
<reference evidence="13" key="1">
    <citation type="submission" date="2012-04" db="EMBL/GenBank/DDBJ databases">
        <title>The Genome Sequence of Loa loa.</title>
        <authorList>
            <consortium name="The Broad Institute Genome Sequencing Platform"/>
            <consortium name="Broad Institute Genome Sequencing Center for Infectious Disease"/>
            <person name="Nutman T.B."/>
            <person name="Fink D.L."/>
            <person name="Russ C."/>
            <person name="Young S."/>
            <person name="Zeng Q."/>
            <person name="Gargeya S."/>
            <person name="Alvarado L."/>
            <person name="Berlin A."/>
            <person name="Chapman S.B."/>
            <person name="Chen Z."/>
            <person name="Freedman E."/>
            <person name="Gellesch M."/>
            <person name="Goldberg J."/>
            <person name="Griggs A."/>
            <person name="Gujja S."/>
            <person name="Heilman E.R."/>
            <person name="Heiman D."/>
            <person name="Howarth C."/>
            <person name="Mehta T."/>
            <person name="Neiman D."/>
            <person name="Pearson M."/>
            <person name="Roberts A."/>
            <person name="Saif S."/>
            <person name="Shea T."/>
            <person name="Shenoy N."/>
            <person name="Sisk P."/>
            <person name="Stolte C."/>
            <person name="Sykes S."/>
            <person name="White J."/>
            <person name="Yandava C."/>
            <person name="Haas B."/>
            <person name="Henn M.R."/>
            <person name="Nusbaum C."/>
            <person name="Birren B."/>
        </authorList>
    </citation>
    <scope>NUCLEOTIDE SEQUENCE [LARGE SCALE GENOMIC DNA]</scope>
</reference>
<dbReference type="EC" id="3.1.3.89" evidence="7"/>
<dbReference type="Gene3D" id="1.10.3210.10">
    <property type="entry name" value="Hypothetical protein af1432"/>
    <property type="match status" value="1"/>
</dbReference>
<dbReference type="STRING" id="7209.A0A1I7V8Z7"/>
<dbReference type="InterPro" id="IPR003607">
    <property type="entry name" value="HD/PDEase_dom"/>
</dbReference>
<dbReference type="WBParaSite" id="EN70_11181">
    <property type="protein sequence ID" value="EN70_11181"/>
    <property type="gene ID" value="EN70_11181"/>
</dbReference>
<dbReference type="AlphaFoldDB" id="A0A1I7V8Z7"/>
<sequence length="389" mass="44397">MQTQLTETSDIFSLLKVLDELKHLKRTGWTKFNIPEPETVACHMYRMAVLAMLMNGDCDRAKCIRMTLVHDLAEAIVGDITPHCGISAGEKHQLEDEAMKKIMEMVPLTAGEDWYSLWQEYEGSETKEAKIVKHLDKFDMIVQAFHYEQKYGAAYNYILIQFKIWKNSSQQQKDSFTMEPFISWNNDSRHGKTRRLDGDSVLGETDSSDTVLNSNAVTSTSLCSIGKDEYDVWLIRKPTKIPLSDLSSIKFPHKAKNRIRLAIPSRSDAVPLNCHFRHCALPYVYIPTTGIRTQKDAMTLKATNLVKGVVLVNEKLDFLDDILTNDDNITVKQEPGVPLENGIHEMNFRIHSIRKKPHLPVDNIKQRLKPFGIIPKKKKSCKLPNLINS</sequence>
<dbReference type="Proteomes" id="UP000095285">
    <property type="component" value="Unassembled WGS sequence"/>
</dbReference>
<name>A0A1I7V8Z7_LOALO</name>
<dbReference type="FunFam" id="1.10.3210.10:FF:000035">
    <property type="entry name" value="HD family hydrolase"/>
    <property type="match status" value="1"/>
</dbReference>
<keyword evidence="13" id="KW-1185">Reference proteome</keyword>
<evidence type="ECO:0000256" key="3">
    <source>
        <dbReference type="ARBA" id="ARBA00001941"/>
    </source>
</evidence>
<evidence type="ECO:0000256" key="8">
    <source>
        <dbReference type="ARBA" id="ARBA00015933"/>
    </source>
</evidence>
<organism evidence="13 14">
    <name type="scientific">Loa loa</name>
    <name type="common">Eye worm</name>
    <name type="synonym">Filaria loa</name>
    <dbReference type="NCBI Taxonomy" id="7209"/>
    <lineage>
        <taxon>Eukaryota</taxon>
        <taxon>Metazoa</taxon>
        <taxon>Ecdysozoa</taxon>
        <taxon>Nematoda</taxon>
        <taxon>Chromadorea</taxon>
        <taxon>Rhabditida</taxon>
        <taxon>Spirurina</taxon>
        <taxon>Spiruromorpha</taxon>
        <taxon>Filarioidea</taxon>
        <taxon>Onchocercidae</taxon>
        <taxon>Loa</taxon>
    </lineage>
</organism>
<comment type="catalytic activity">
    <reaction evidence="1">
        <text>a 2'-deoxyribonucleoside 5'-phosphate + H2O = a 2'-deoxyribonucleoside + phosphate</text>
        <dbReference type="Rhea" id="RHEA:36167"/>
        <dbReference type="ChEBI" id="CHEBI:15377"/>
        <dbReference type="ChEBI" id="CHEBI:18274"/>
        <dbReference type="ChEBI" id="CHEBI:43474"/>
        <dbReference type="ChEBI" id="CHEBI:65317"/>
        <dbReference type="EC" id="3.1.3.89"/>
    </reaction>
</comment>
<dbReference type="InterPro" id="IPR039356">
    <property type="entry name" value="YfbR/HDDC2"/>
</dbReference>
<accession>A0A1I7V8Z7</accession>
<comment type="subunit">
    <text evidence="6">Homodimer.</text>
</comment>
<dbReference type="PANTHER" id="PTHR11845">
    <property type="entry name" value="5'-DEOXYNUCLEOTIDASE HDDC2"/>
    <property type="match status" value="1"/>
</dbReference>
<evidence type="ECO:0000256" key="1">
    <source>
        <dbReference type="ARBA" id="ARBA00001638"/>
    </source>
</evidence>
<evidence type="ECO:0000256" key="7">
    <source>
        <dbReference type="ARBA" id="ARBA00012964"/>
    </source>
</evidence>
<evidence type="ECO:0000256" key="10">
    <source>
        <dbReference type="ARBA" id="ARBA00022801"/>
    </source>
</evidence>
<keyword evidence="10" id="KW-0378">Hydrolase</keyword>
<dbReference type="GO" id="GO:0046872">
    <property type="term" value="F:metal ion binding"/>
    <property type="evidence" value="ECO:0007669"/>
    <property type="project" value="UniProtKB-KW"/>
</dbReference>
<evidence type="ECO:0000256" key="4">
    <source>
        <dbReference type="ARBA" id="ARBA00004074"/>
    </source>
</evidence>
<protein>
    <recommendedName>
        <fullName evidence="8">5'-deoxynucleotidase HDDC2</fullName>
        <ecNumber evidence="7">3.1.3.89</ecNumber>
    </recommendedName>
    <alternativeName>
        <fullName evidence="11">HD domain-containing protein 2</fullName>
    </alternativeName>
</protein>
<keyword evidence="9" id="KW-0479">Metal-binding</keyword>
<evidence type="ECO:0000259" key="12">
    <source>
        <dbReference type="PROSITE" id="PS51831"/>
    </source>
</evidence>
<evidence type="ECO:0000256" key="5">
    <source>
        <dbReference type="ARBA" id="ARBA00009999"/>
    </source>
</evidence>
<evidence type="ECO:0000256" key="6">
    <source>
        <dbReference type="ARBA" id="ARBA00011738"/>
    </source>
</evidence>
<evidence type="ECO:0000313" key="14">
    <source>
        <dbReference type="WBParaSite" id="EN70_11181"/>
    </source>
</evidence>
<dbReference type="InterPro" id="IPR006674">
    <property type="entry name" value="HD_domain"/>
</dbReference>
<evidence type="ECO:0000256" key="11">
    <source>
        <dbReference type="ARBA" id="ARBA00032735"/>
    </source>
</evidence>
<feature type="domain" description="HD" evidence="12">
    <location>
        <begin position="40"/>
        <end position="141"/>
    </location>
</feature>